<comment type="similarity">
    <text evidence="1">Belongs to the ATP-dependent DNA ligase family.</text>
</comment>
<dbReference type="EMBL" id="JMSN01000082">
    <property type="protein sequence ID" value="KDN41251.1"/>
    <property type="molecule type" value="Genomic_DNA"/>
</dbReference>
<dbReference type="Gene3D" id="3.30.1490.70">
    <property type="match status" value="1"/>
</dbReference>
<dbReference type="CDD" id="cd07969">
    <property type="entry name" value="OBF_DNA_ligase_I"/>
    <property type="match status" value="1"/>
</dbReference>
<dbReference type="GO" id="GO:0003677">
    <property type="term" value="F:DNA binding"/>
    <property type="evidence" value="ECO:0007669"/>
    <property type="project" value="InterPro"/>
</dbReference>
<dbReference type="PROSITE" id="PS00697">
    <property type="entry name" value="DNA_LIGASE_A1"/>
    <property type="match status" value="1"/>
</dbReference>
<keyword evidence="3" id="KW-0235">DNA replication</keyword>
<dbReference type="InterPro" id="IPR016059">
    <property type="entry name" value="DNA_ligase_ATP-dep_CS"/>
</dbReference>
<dbReference type="Proteomes" id="UP000027361">
    <property type="component" value="Unassembled WGS sequence"/>
</dbReference>
<dbReference type="SUPFAM" id="SSF56091">
    <property type="entry name" value="DNA ligase/mRNA capping enzyme, catalytic domain"/>
    <property type="match status" value="1"/>
</dbReference>
<evidence type="ECO:0000256" key="4">
    <source>
        <dbReference type="ARBA" id="ARBA00022741"/>
    </source>
</evidence>
<feature type="domain" description="ATP-dependent DNA ligase family profile" evidence="6">
    <location>
        <begin position="521"/>
        <end position="742"/>
    </location>
</feature>
<evidence type="ECO:0000313" key="8">
    <source>
        <dbReference type="Proteomes" id="UP000027361"/>
    </source>
</evidence>
<gene>
    <name evidence="7" type="ORF">K437DRAFT_226910</name>
</gene>
<dbReference type="GO" id="GO:0005524">
    <property type="term" value="F:ATP binding"/>
    <property type="evidence" value="ECO:0007669"/>
    <property type="project" value="UniProtKB-KW"/>
</dbReference>
<dbReference type="InterPro" id="IPR012310">
    <property type="entry name" value="DNA_ligase_ATP-dep_cent"/>
</dbReference>
<dbReference type="GO" id="GO:0005634">
    <property type="term" value="C:nucleus"/>
    <property type="evidence" value="ECO:0007669"/>
    <property type="project" value="TreeGrafter"/>
</dbReference>
<dbReference type="PANTHER" id="PTHR45674">
    <property type="entry name" value="DNA LIGASE 1/3 FAMILY MEMBER"/>
    <property type="match status" value="1"/>
</dbReference>
<dbReference type="FunCoup" id="A0A066VIC3">
    <property type="interactions" value="135"/>
</dbReference>
<dbReference type="GO" id="GO:0006281">
    <property type="term" value="P:DNA repair"/>
    <property type="evidence" value="ECO:0007669"/>
    <property type="project" value="InterPro"/>
</dbReference>
<dbReference type="InParanoid" id="A0A066VIC3"/>
<dbReference type="SUPFAM" id="SSF117018">
    <property type="entry name" value="ATP-dependent DNA ligase DNA-binding domain"/>
    <property type="match status" value="1"/>
</dbReference>
<dbReference type="InterPro" id="IPR012340">
    <property type="entry name" value="NA-bd_OB-fold"/>
</dbReference>
<dbReference type="Pfam" id="PF04675">
    <property type="entry name" value="DNA_ligase_A_N"/>
    <property type="match status" value="1"/>
</dbReference>
<dbReference type="RefSeq" id="XP_013241662.1">
    <property type="nucleotide sequence ID" value="XM_013386208.1"/>
</dbReference>
<dbReference type="Pfam" id="PF01068">
    <property type="entry name" value="DNA_ligase_A_M"/>
    <property type="match status" value="1"/>
</dbReference>
<reference evidence="7 8" key="1">
    <citation type="submission" date="2014-05" db="EMBL/GenBank/DDBJ databases">
        <title>Draft genome sequence of a rare smut relative, Tilletiaria anomala UBC 951.</title>
        <authorList>
            <consortium name="DOE Joint Genome Institute"/>
            <person name="Toome M."/>
            <person name="Kuo A."/>
            <person name="Henrissat B."/>
            <person name="Lipzen A."/>
            <person name="Tritt A."/>
            <person name="Yoshinaga Y."/>
            <person name="Zane M."/>
            <person name="Barry K."/>
            <person name="Grigoriev I.V."/>
            <person name="Spatafora J.W."/>
            <person name="Aimea M.C."/>
        </authorList>
    </citation>
    <scope>NUCLEOTIDE SEQUENCE [LARGE SCALE GENOMIC DNA]</scope>
    <source>
        <strain evidence="7 8">UBC 951</strain>
    </source>
</reference>
<dbReference type="STRING" id="1037660.A0A066VIC3"/>
<evidence type="ECO:0000256" key="1">
    <source>
        <dbReference type="ARBA" id="ARBA00007572"/>
    </source>
</evidence>
<dbReference type="GO" id="GO:0006310">
    <property type="term" value="P:DNA recombination"/>
    <property type="evidence" value="ECO:0007669"/>
    <property type="project" value="InterPro"/>
</dbReference>
<name>A0A066VIC3_TILAU</name>
<accession>A0A066VIC3</accession>
<dbReference type="OrthoDB" id="206088at2759"/>
<keyword evidence="5" id="KW-0067">ATP-binding</keyword>
<dbReference type="InterPro" id="IPR036599">
    <property type="entry name" value="DNA_ligase_N_sf"/>
</dbReference>
<evidence type="ECO:0000256" key="2">
    <source>
        <dbReference type="ARBA" id="ARBA00022598"/>
    </source>
</evidence>
<dbReference type="AlphaFoldDB" id="A0A066VIC3"/>
<sequence length="865" mass="95147">MPSGPSLPPKIDLAALDSAIESIPLHEDIFKFDPVSQVDTSPWPRAPAGDGSGSLVPSTPYSLMARAFTLISSTRSRLAITTLLTNLLRVIRAHDASSLLPAVYLVSNHIAPAYDGVELGLGGSILNKAILDVTGVSRARMKQLWNSTGDSGDVAFEARKGCKTLVQHVPLTVSKLYKTLQLIAGIKGQGSANAKLAHVTKLLVASRGEEIRFLVRTFVSHLRIQAVKTTIATALAMTFSLVDGTATESVEFSKSHYLITREDRKGLLATPTKQSERHSPARLTLMARLRLSERLMRQVRARHPNFSVIVPALQEVGLDGLSTRVPLSVGTPLSPMLGSITRSLQDMRAKFGERAFVSEFKYDGQRVQIHALFLPYAVSGKDGAAPDWAKRRREAVPAEKGRWVKCCNGDGEVWVRLFSRHLEDMTVKYPDICDLMPLLMGHGEATADASFLGALPTARPSEGDAATTASTSLLENPAASAAPPVKTRSLIMDAEVVAIGLQGEPLPFQTLANRSRKEVNIKDVKVKVGVFAFDLMYLDGKPLLKTSFRQRRKALQTRFPQFNPPDPLIARFAHVRSCESTDLDEISAFFEAAQASKCEGIMAKSLDHHWEAVEGSEVRCTTRAFHTGNMKAATGETEDGKAGEHLLEKLDDEVADELVLNTEEGEEDEEREQDAIGKGVNGRGKALLSTYEPDRRCESWLKVKRDYVEGMGDSLDLVPIGAWHGMGRKAAWWSPILLALYDPDTGGYQAVCKCISGFTDNEYKRIFAKFAEGSELCYDPRKREPMDEYELGGMSLPDVLFRPCEVWEVRGADITLSPVYHAALGLVSEERGLSMRFPRFIRRREDKSVENASTPEDLAVIYRAQ</sequence>
<dbReference type="SUPFAM" id="SSF50249">
    <property type="entry name" value="Nucleic acid-binding proteins"/>
    <property type="match status" value="1"/>
</dbReference>
<dbReference type="GO" id="GO:0003910">
    <property type="term" value="F:DNA ligase (ATP) activity"/>
    <property type="evidence" value="ECO:0007669"/>
    <property type="project" value="InterPro"/>
</dbReference>
<evidence type="ECO:0000256" key="3">
    <source>
        <dbReference type="ARBA" id="ARBA00022705"/>
    </source>
</evidence>
<dbReference type="Pfam" id="PF04679">
    <property type="entry name" value="DNA_ligase_A_C"/>
    <property type="match status" value="1"/>
</dbReference>
<evidence type="ECO:0000259" key="6">
    <source>
        <dbReference type="PROSITE" id="PS50160"/>
    </source>
</evidence>
<dbReference type="HOGENOM" id="CLU_005138_1_0_1"/>
<evidence type="ECO:0000313" key="7">
    <source>
        <dbReference type="EMBL" id="KDN41251.1"/>
    </source>
</evidence>
<dbReference type="GeneID" id="25262597"/>
<dbReference type="FunFam" id="2.40.50.140:FF:000062">
    <property type="entry name" value="DNA ligase"/>
    <property type="match status" value="1"/>
</dbReference>
<evidence type="ECO:0000256" key="5">
    <source>
        <dbReference type="ARBA" id="ARBA00022840"/>
    </source>
</evidence>
<keyword evidence="4" id="KW-0547">Nucleotide-binding</keyword>
<dbReference type="GO" id="GO:0006273">
    <property type="term" value="P:lagging strand elongation"/>
    <property type="evidence" value="ECO:0007669"/>
    <property type="project" value="TreeGrafter"/>
</dbReference>
<dbReference type="PROSITE" id="PS50160">
    <property type="entry name" value="DNA_LIGASE_A3"/>
    <property type="match status" value="1"/>
</dbReference>
<dbReference type="Gene3D" id="3.30.470.30">
    <property type="entry name" value="DNA ligase/mRNA capping enzyme"/>
    <property type="match status" value="2"/>
</dbReference>
<keyword evidence="2 7" id="KW-0436">Ligase</keyword>
<dbReference type="Gene3D" id="2.40.50.140">
    <property type="entry name" value="Nucleic acid-binding proteins"/>
    <property type="match status" value="1"/>
</dbReference>
<keyword evidence="8" id="KW-1185">Reference proteome</keyword>
<proteinExistence type="inferred from homology"/>
<organism evidence="7 8">
    <name type="scientific">Tilletiaria anomala (strain ATCC 24038 / CBS 436.72 / UBC 951)</name>
    <dbReference type="NCBI Taxonomy" id="1037660"/>
    <lineage>
        <taxon>Eukaryota</taxon>
        <taxon>Fungi</taxon>
        <taxon>Dikarya</taxon>
        <taxon>Basidiomycota</taxon>
        <taxon>Ustilaginomycotina</taxon>
        <taxon>Exobasidiomycetes</taxon>
        <taxon>Georgefischeriales</taxon>
        <taxon>Tilletiariaceae</taxon>
        <taxon>Tilletiaria</taxon>
    </lineage>
</organism>
<dbReference type="InterPro" id="IPR050191">
    <property type="entry name" value="ATP-dep_DNA_ligase"/>
</dbReference>
<dbReference type="InterPro" id="IPR012309">
    <property type="entry name" value="DNA_ligase_ATP-dep_C"/>
</dbReference>
<dbReference type="OMA" id="RDFSCEY"/>
<dbReference type="CDD" id="cd07900">
    <property type="entry name" value="Adenylation_DNA_ligase_I_Euk"/>
    <property type="match status" value="1"/>
</dbReference>
<dbReference type="Gene3D" id="1.10.3260.10">
    <property type="entry name" value="DNA ligase, ATP-dependent, N-terminal domain"/>
    <property type="match status" value="1"/>
</dbReference>
<dbReference type="PANTHER" id="PTHR45674:SF9">
    <property type="entry name" value="DNA LIGASE 3"/>
    <property type="match status" value="1"/>
</dbReference>
<dbReference type="InterPro" id="IPR012308">
    <property type="entry name" value="DNA_ligase_ATP-dep_N"/>
</dbReference>
<comment type="caution">
    <text evidence="7">The sequence shown here is derived from an EMBL/GenBank/DDBJ whole genome shotgun (WGS) entry which is preliminary data.</text>
</comment>
<protein>
    <submittedName>
        <fullName evidence="7">ATP-dependent DNA ligase</fullName>
    </submittedName>
</protein>